<evidence type="ECO:0000313" key="2">
    <source>
        <dbReference type="Proteomes" id="UP001161422"/>
    </source>
</evidence>
<evidence type="ECO:0000313" key="1">
    <source>
        <dbReference type="EMBL" id="GLP95291.1"/>
    </source>
</evidence>
<name>A0AA37VTH3_9GAMM</name>
<accession>A0AA37VTH3</accession>
<reference evidence="1" key="1">
    <citation type="journal article" date="2014" name="Int. J. Syst. Evol. Microbiol.">
        <title>Complete genome sequence of Corynebacterium casei LMG S-19264T (=DSM 44701T), isolated from a smear-ripened cheese.</title>
        <authorList>
            <consortium name="US DOE Joint Genome Institute (JGI-PGF)"/>
            <person name="Walter F."/>
            <person name="Albersmeier A."/>
            <person name="Kalinowski J."/>
            <person name="Ruckert C."/>
        </authorList>
    </citation>
    <scope>NUCLEOTIDE SEQUENCE</scope>
    <source>
        <strain evidence="1">NBRC 101628</strain>
    </source>
</reference>
<protein>
    <recommendedName>
        <fullName evidence="3">N4-gp56 family major capsid protein</fullName>
    </recommendedName>
</protein>
<dbReference type="RefSeq" id="WP_095506617.1">
    <property type="nucleotide sequence ID" value="NZ_BSNC01000002.1"/>
</dbReference>
<dbReference type="NCBIfam" id="TIGR04387">
    <property type="entry name" value="capsid_maj_N4"/>
    <property type="match status" value="1"/>
</dbReference>
<dbReference type="AlphaFoldDB" id="A0AA37VTH3"/>
<dbReference type="Proteomes" id="UP001161422">
    <property type="component" value="Unassembled WGS sequence"/>
</dbReference>
<keyword evidence="2" id="KW-1185">Reference proteome</keyword>
<reference evidence="1" key="2">
    <citation type="submission" date="2023-01" db="EMBL/GenBank/DDBJ databases">
        <title>Draft genome sequence of Paraferrimonas sedimenticola strain NBRC 101628.</title>
        <authorList>
            <person name="Sun Q."/>
            <person name="Mori K."/>
        </authorList>
    </citation>
    <scope>NUCLEOTIDE SEQUENCE</scope>
    <source>
        <strain evidence="1">NBRC 101628</strain>
    </source>
</reference>
<gene>
    <name evidence="1" type="ORF">GCM10007895_05970</name>
</gene>
<dbReference type="EMBL" id="BSNC01000002">
    <property type="protein sequence ID" value="GLP95291.1"/>
    <property type="molecule type" value="Genomic_DNA"/>
</dbReference>
<organism evidence="1 2">
    <name type="scientific">Paraferrimonas sedimenticola</name>
    <dbReference type="NCBI Taxonomy" id="375674"/>
    <lineage>
        <taxon>Bacteria</taxon>
        <taxon>Pseudomonadati</taxon>
        <taxon>Pseudomonadota</taxon>
        <taxon>Gammaproteobacteria</taxon>
        <taxon>Alteromonadales</taxon>
        <taxon>Ferrimonadaceae</taxon>
        <taxon>Paraferrimonas</taxon>
    </lineage>
</organism>
<sequence length="337" mass="36371">MANTYGDLGARLGAYAEKKMLEHAEPIIVLSKMGLNKPMPRNKGEVIKFRRPIPLPPALTPLTEGVRPSSTDFRYDDVEATLQQHGAWMPLSDKVNDLHEDPVGSDMSMMAGEQAAETVEMITFGELIGGTNVIYANGVSARNQVVAPLTIREQRLAVRTLKAGRAKKITSILSGSVNYSTTPVEAAYVAVCHTDIEASIRKMPNFTPVAEYGSRKPICMEELGSVEDVRYVSSPLFDPWIDAGAAHGDTAISTGGTSSDVYPVLFLAQNAFGCIPLKGSKQAGGAIKPMVRQPGKPEHGDELGQNGSVGWKTWYVAKILNDAWMVRVEVGAEVDPS</sequence>
<comment type="caution">
    <text evidence="1">The sequence shown here is derived from an EMBL/GenBank/DDBJ whole genome shotgun (WGS) entry which is preliminary data.</text>
</comment>
<evidence type="ECO:0008006" key="3">
    <source>
        <dbReference type="Google" id="ProtNLM"/>
    </source>
</evidence>
<proteinExistence type="predicted"/>